<keyword evidence="1" id="KW-0812">Transmembrane</keyword>
<dbReference type="PANTHER" id="PTHR24092">
    <property type="entry name" value="PROBABLE PHOSPHOLIPID-TRANSPORTING ATPASE"/>
    <property type="match status" value="1"/>
</dbReference>
<evidence type="ECO:0000259" key="2">
    <source>
        <dbReference type="Pfam" id="PF16209"/>
    </source>
</evidence>
<dbReference type="Ensembl" id="ENSEAST00005041765.1">
    <property type="protein sequence ID" value="ENSEASP00005039914.1"/>
    <property type="gene ID" value="ENSEASG00005025996.1"/>
</dbReference>
<evidence type="ECO:0000313" key="4">
    <source>
        <dbReference type="Proteomes" id="UP000694387"/>
    </source>
</evidence>
<dbReference type="InterPro" id="IPR032631">
    <property type="entry name" value="P-type_ATPase_N"/>
</dbReference>
<dbReference type="GO" id="GO:0005886">
    <property type="term" value="C:plasma membrane"/>
    <property type="evidence" value="ECO:0007669"/>
    <property type="project" value="TreeGrafter"/>
</dbReference>
<keyword evidence="4" id="KW-1185">Reference proteome</keyword>
<evidence type="ECO:0000256" key="1">
    <source>
        <dbReference type="SAM" id="Phobius"/>
    </source>
</evidence>
<reference evidence="3" key="3">
    <citation type="submission" date="2025-09" db="UniProtKB">
        <authorList>
            <consortium name="Ensembl"/>
        </authorList>
    </citation>
    <scope>IDENTIFICATION</scope>
</reference>
<feature type="transmembrane region" description="Helical" evidence="1">
    <location>
        <begin position="6"/>
        <end position="30"/>
    </location>
</feature>
<reference evidence="3" key="2">
    <citation type="submission" date="2025-08" db="UniProtKB">
        <authorList>
            <consortium name="Ensembl"/>
        </authorList>
    </citation>
    <scope>IDENTIFICATION</scope>
</reference>
<feature type="domain" description="P-type ATPase N-terminal" evidence="2">
    <location>
        <begin position="53"/>
        <end position="102"/>
    </location>
</feature>
<dbReference type="GO" id="GO:0005802">
    <property type="term" value="C:trans-Golgi network"/>
    <property type="evidence" value="ECO:0007669"/>
    <property type="project" value="TreeGrafter"/>
</dbReference>
<proteinExistence type="predicted"/>
<name>A0A9L0IS52_EQUAS</name>
<organism evidence="3 4">
    <name type="scientific">Equus asinus</name>
    <name type="common">Donkey</name>
    <name type="synonym">Equus africanus asinus</name>
    <dbReference type="NCBI Taxonomy" id="9793"/>
    <lineage>
        <taxon>Eukaryota</taxon>
        <taxon>Metazoa</taxon>
        <taxon>Chordata</taxon>
        <taxon>Craniata</taxon>
        <taxon>Vertebrata</taxon>
        <taxon>Euteleostomi</taxon>
        <taxon>Mammalia</taxon>
        <taxon>Eutheria</taxon>
        <taxon>Laurasiatheria</taxon>
        <taxon>Perissodactyla</taxon>
        <taxon>Equidae</taxon>
        <taxon>Equus</taxon>
    </lineage>
</organism>
<evidence type="ECO:0000313" key="3">
    <source>
        <dbReference type="Ensembl" id="ENSEASP00005039914.1"/>
    </source>
</evidence>
<dbReference type="GO" id="GO:0140326">
    <property type="term" value="F:ATPase-coupled intramembrane lipid transporter activity"/>
    <property type="evidence" value="ECO:0007669"/>
    <property type="project" value="TreeGrafter"/>
</dbReference>
<keyword evidence="1" id="KW-1133">Transmembrane helix</keyword>
<dbReference type="PANTHER" id="PTHR24092:SF59">
    <property type="entry name" value="PHOSPHOLIPID-TRANSPORTING ATPASE"/>
    <property type="match status" value="1"/>
</dbReference>
<dbReference type="GO" id="GO:0048666">
    <property type="term" value="P:neuron development"/>
    <property type="evidence" value="ECO:0007669"/>
    <property type="project" value="TreeGrafter"/>
</dbReference>
<sequence length="110" mass="12539">AGEAGLHLHCCVMFLCLLAAGPVHFSLGFLKVEEKMGWQQAVQESDGSKVRTIYLNEPLKNNFCKNSISTAKYSLWSFLPQYLYLQFSKAANAFFLFITIFQEPPYCFQL</sequence>
<accession>A0A9L0IS52</accession>
<dbReference type="AlphaFoldDB" id="A0A9L0IS52"/>
<dbReference type="GeneTree" id="ENSGT00940000165049"/>
<keyword evidence="1" id="KW-0472">Membrane</keyword>
<protein>
    <recommendedName>
        <fullName evidence="2">P-type ATPase N-terminal domain-containing protein</fullName>
    </recommendedName>
</protein>
<dbReference type="Pfam" id="PF16209">
    <property type="entry name" value="PhoLip_ATPase_N"/>
    <property type="match status" value="1"/>
</dbReference>
<dbReference type="Proteomes" id="UP000694387">
    <property type="component" value="Chromosome 9"/>
</dbReference>
<dbReference type="GO" id="GO:0045332">
    <property type="term" value="P:phospholipid translocation"/>
    <property type="evidence" value="ECO:0007669"/>
    <property type="project" value="TreeGrafter"/>
</dbReference>
<reference evidence="3 4" key="1">
    <citation type="journal article" date="2020" name="Nat. Commun.">
        <title>Donkey genomes provide new insights into domestication and selection for coat color.</title>
        <authorList>
            <person name="Wang"/>
            <person name="C."/>
            <person name="Li"/>
            <person name="H."/>
            <person name="Guo"/>
            <person name="Y."/>
            <person name="Huang"/>
            <person name="J."/>
            <person name="Sun"/>
            <person name="Y."/>
            <person name="Min"/>
            <person name="J."/>
            <person name="Wang"/>
            <person name="J."/>
            <person name="Fang"/>
            <person name="X."/>
            <person name="Zhao"/>
            <person name="Z."/>
            <person name="Wang"/>
            <person name="S."/>
            <person name="Zhang"/>
            <person name="Y."/>
            <person name="Liu"/>
            <person name="Q."/>
            <person name="Jiang"/>
            <person name="Q."/>
            <person name="Wang"/>
            <person name="X."/>
            <person name="Guo"/>
            <person name="Y."/>
            <person name="Yang"/>
            <person name="C."/>
            <person name="Wang"/>
            <person name="Y."/>
            <person name="Tian"/>
            <person name="F."/>
            <person name="Zhuang"/>
            <person name="G."/>
            <person name="Fan"/>
            <person name="Y."/>
            <person name="Gao"/>
            <person name="Q."/>
            <person name="Li"/>
            <person name="Y."/>
            <person name="Ju"/>
            <person name="Z."/>
            <person name="Li"/>
            <person name="J."/>
            <person name="Li"/>
            <person name="R."/>
            <person name="Hou"/>
            <person name="M."/>
            <person name="Yang"/>
            <person name="G."/>
            <person name="Liu"/>
            <person name="G."/>
            <person name="Liu"/>
            <person name="W."/>
            <person name="Guo"/>
            <person name="J."/>
            <person name="Pan"/>
            <person name="S."/>
            <person name="Fan"/>
            <person name="G."/>
            <person name="Zhang"/>
            <person name="W."/>
            <person name="Zhang"/>
            <person name="R."/>
            <person name="Yu"/>
            <person name="J."/>
            <person name="Zhang"/>
            <person name="X."/>
            <person name="Yin"/>
            <person name="Q."/>
            <person name="Ji"/>
            <person name="C."/>
            <person name="Jin"/>
            <person name="Y."/>
            <person name="Yue"/>
            <person name="G."/>
            <person name="Liu"/>
            <person name="M."/>
            <person name="Xu"/>
            <person name="J."/>
            <person name="Liu"/>
            <person name="S."/>
            <person name="Jordana"/>
            <person name="J."/>
            <person name="Noce"/>
            <person name="A."/>
            <person name="Amills"/>
            <person name="M."/>
            <person name="Wu"/>
            <person name="D.D."/>
            <person name="Li"/>
            <person name="S."/>
            <person name="Zhou"/>
            <person name="X. and Zhong"/>
            <person name="J."/>
        </authorList>
    </citation>
    <scope>NUCLEOTIDE SEQUENCE [LARGE SCALE GENOMIC DNA]</scope>
</reference>